<keyword evidence="3" id="KW-1003">Cell membrane</keyword>
<dbReference type="OrthoDB" id="1765588at2"/>
<feature type="transmembrane region" description="Helical" evidence="8">
    <location>
        <begin position="21"/>
        <end position="39"/>
    </location>
</feature>
<dbReference type="GO" id="GO:0005886">
    <property type="term" value="C:plasma membrane"/>
    <property type="evidence" value="ECO:0007669"/>
    <property type="project" value="UniProtKB-SubCell"/>
</dbReference>
<evidence type="ECO:0000313" key="11">
    <source>
        <dbReference type="Proteomes" id="UP000216411"/>
    </source>
</evidence>
<keyword evidence="11" id="KW-1185">Reference proteome</keyword>
<reference evidence="9 12" key="2">
    <citation type="submission" date="2018-05" db="EMBL/GenBank/DDBJ databases">
        <title>Genomic Encyclopedia of Type Strains, Phase IV (KMG-IV): sequencing the most valuable type-strain genomes for metagenomic binning, comparative biology and taxonomic classification.</title>
        <authorList>
            <person name="Goeker M."/>
        </authorList>
    </citation>
    <scope>NUCLEOTIDE SEQUENCE [LARGE SCALE GENOMIC DNA]</scope>
    <source>
        <strain evidence="9 12">DSM 28816</strain>
    </source>
</reference>
<keyword evidence="6 8" id="KW-1133">Transmembrane helix</keyword>
<reference evidence="10 11" key="1">
    <citation type="journal article" date="2017" name="Genome Announc.">
        <title>Draft Genome Sequence of a Sporulating and Motile Strain of Lachnotalea glycerini Isolated from Water in Quebec City, Canada.</title>
        <authorList>
            <person name="Maheux A.F."/>
            <person name="Boudreau D.K."/>
            <person name="Berube E."/>
            <person name="Boissinot M."/>
            <person name="Raymond F."/>
            <person name="Brodeur S."/>
            <person name="Corbeil J."/>
            <person name="Isabel S."/>
            <person name="Omar R.F."/>
            <person name="Bergeron M.G."/>
        </authorList>
    </citation>
    <scope>NUCLEOTIDE SEQUENCE [LARGE SCALE GENOMIC DNA]</scope>
    <source>
        <strain evidence="10 11">CCRI-19302</strain>
    </source>
</reference>
<feature type="transmembrane region" description="Helical" evidence="8">
    <location>
        <begin position="270"/>
        <end position="289"/>
    </location>
</feature>
<dbReference type="Proteomes" id="UP000247523">
    <property type="component" value="Unassembled WGS sequence"/>
</dbReference>
<sequence>MNSTVTKRQETAQNSSELLRKIVPFLGIILMILVFQFFGDGKLLTRANLNSILNQTVYVAIMAFGAIFVYSHGGMDLSYGGVIGFSVLISILVANTGAPVIVIFITNILAALVWFLLNGMVSVYLKVSPFITSLCIMYMCRGILNTVCATQKYSIPVYLYDYDNQAFKLCMLIGVYLVCYLLFEKSSIGKANKAIGGNSVAAQQAGVNVIKTRMIAYIISGITVGIAGFILMARAGSVSTSTGQGLEMNVITALVLGGVPLSGGSRVKMIGALVGSFSVILLRNGLIIMGVNERVIEGIQGIVLLLLVFLTYVKNKDGILK</sequence>
<evidence type="ECO:0000256" key="2">
    <source>
        <dbReference type="ARBA" id="ARBA00022448"/>
    </source>
</evidence>
<feature type="transmembrane region" description="Helical" evidence="8">
    <location>
        <begin position="164"/>
        <end position="183"/>
    </location>
</feature>
<evidence type="ECO:0000313" key="9">
    <source>
        <dbReference type="EMBL" id="PXV95660.1"/>
    </source>
</evidence>
<dbReference type="Proteomes" id="UP000216411">
    <property type="component" value="Unassembled WGS sequence"/>
</dbReference>
<dbReference type="PANTHER" id="PTHR32196">
    <property type="entry name" value="ABC TRANSPORTER PERMEASE PROTEIN YPHD-RELATED-RELATED"/>
    <property type="match status" value="1"/>
</dbReference>
<keyword evidence="5 8" id="KW-0812">Transmembrane</keyword>
<feature type="transmembrane region" description="Helical" evidence="8">
    <location>
        <begin position="295"/>
        <end position="313"/>
    </location>
</feature>
<evidence type="ECO:0000256" key="3">
    <source>
        <dbReference type="ARBA" id="ARBA00022475"/>
    </source>
</evidence>
<keyword evidence="4" id="KW-0997">Cell inner membrane</keyword>
<evidence type="ECO:0000256" key="1">
    <source>
        <dbReference type="ARBA" id="ARBA00004651"/>
    </source>
</evidence>
<dbReference type="InterPro" id="IPR001851">
    <property type="entry name" value="ABC_transp_permease"/>
</dbReference>
<dbReference type="RefSeq" id="WP_094379755.1">
    <property type="nucleotide sequence ID" value="NZ_NOKA02000001.1"/>
</dbReference>
<name>A0A255I2G9_9FIRM</name>
<evidence type="ECO:0000313" key="10">
    <source>
        <dbReference type="EMBL" id="RDY33292.1"/>
    </source>
</evidence>
<feature type="transmembrane region" description="Helical" evidence="8">
    <location>
        <begin position="100"/>
        <end position="117"/>
    </location>
</feature>
<comment type="caution">
    <text evidence="10">The sequence shown here is derived from an EMBL/GenBank/DDBJ whole genome shotgun (WGS) entry which is preliminary data.</text>
</comment>
<keyword evidence="7 8" id="KW-0472">Membrane</keyword>
<evidence type="ECO:0000256" key="6">
    <source>
        <dbReference type="ARBA" id="ARBA00022989"/>
    </source>
</evidence>
<feature type="transmembrane region" description="Helical" evidence="8">
    <location>
        <begin position="77"/>
        <end position="94"/>
    </location>
</feature>
<evidence type="ECO:0000256" key="7">
    <source>
        <dbReference type="ARBA" id="ARBA00023136"/>
    </source>
</evidence>
<evidence type="ECO:0000313" key="12">
    <source>
        <dbReference type="Proteomes" id="UP000247523"/>
    </source>
</evidence>
<keyword evidence="2" id="KW-0813">Transport</keyword>
<feature type="transmembrane region" description="Helical" evidence="8">
    <location>
        <begin position="214"/>
        <end position="233"/>
    </location>
</feature>
<dbReference type="GO" id="GO:0022857">
    <property type="term" value="F:transmembrane transporter activity"/>
    <property type="evidence" value="ECO:0007669"/>
    <property type="project" value="InterPro"/>
</dbReference>
<dbReference type="CDD" id="cd06579">
    <property type="entry name" value="TM_PBP1_transp_AraH_like"/>
    <property type="match status" value="1"/>
</dbReference>
<dbReference type="EMBL" id="QICS01000001">
    <property type="protein sequence ID" value="PXV95660.1"/>
    <property type="molecule type" value="Genomic_DNA"/>
</dbReference>
<feature type="transmembrane region" description="Helical" evidence="8">
    <location>
        <begin position="51"/>
        <end position="70"/>
    </location>
</feature>
<feature type="transmembrane region" description="Helical" evidence="8">
    <location>
        <begin position="245"/>
        <end position="263"/>
    </location>
</feature>
<comment type="subcellular location">
    <subcellularLocation>
        <location evidence="1">Cell membrane</location>
        <topology evidence="1">Multi-pass membrane protein</topology>
    </subcellularLocation>
</comment>
<protein>
    <submittedName>
        <fullName evidence="10">ABC transporter permease</fullName>
    </submittedName>
    <submittedName>
        <fullName evidence="9">Monosaccharide ABC transporter membrane protein (CUT2 family)</fullName>
    </submittedName>
</protein>
<evidence type="ECO:0000256" key="4">
    <source>
        <dbReference type="ARBA" id="ARBA00022519"/>
    </source>
</evidence>
<dbReference type="PANTHER" id="PTHR32196:SF21">
    <property type="entry name" value="ABC TRANSPORTER PERMEASE PROTEIN YPHD-RELATED"/>
    <property type="match status" value="1"/>
</dbReference>
<feature type="transmembrane region" description="Helical" evidence="8">
    <location>
        <begin position="124"/>
        <end position="144"/>
    </location>
</feature>
<dbReference type="AlphaFoldDB" id="A0A255I2G9"/>
<reference evidence="10" key="3">
    <citation type="submission" date="2018-07" db="EMBL/GenBank/DDBJ databases">
        <authorList>
            <person name="Quirk P.G."/>
            <person name="Krulwich T.A."/>
        </authorList>
    </citation>
    <scope>NUCLEOTIDE SEQUENCE</scope>
    <source>
        <strain evidence="10">CCRI-19302</strain>
    </source>
</reference>
<accession>A0A255I2G9</accession>
<organism evidence="10 11">
    <name type="scientific">Lachnotalea glycerini</name>
    <dbReference type="NCBI Taxonomy" id="1763509"/>
    <lineage>
        <taxon>Bacteria</taxon>
        <taxon>Bacillati</taxon>
        <taxon>Bacillota</taxon>
        <taxon>Clostridia</taxon>
        <taxon>Lachnospirales</taxon>
        <taxon>Lachnospiraceae</taxon>
        <taxon>Lachnotalea</taxon>
    </lineage>
</organism>
<dbReference type="EMBL" id="NOKA02000001">
    <property type="protein sequence ID" value="RDY33292.1"/>
    <property type="molecule type" value="Genomic_DNA"/>
</dbReference>
<proteinExistence type="predicted"/>
<gene>
    <name evidence="9" type="ORF">C8E03_101290</name>
    <name evidence="10" type="ORF">CG710_001855</name>
</gene>
<evidence type="ECO:0000256" key="5">
    <source>
        <dbReference type="ARBA" id="ARBA00022692"/>
    </source>
</evidence>
<dbReference type="Pfam" id="PF02653">
    <property type="entry name" value="BPD_transp_2"/>
    <property type="match status" value="1"/>
</dbReference>
<evidence type="ECO:0000256" key="8">
    <source>
        <dbReference type="SAM" id="Phobius"/>
    </source>
</evidence>